<gene>
    <name evidence="1" type="ORF">AMST5_02802</name>
</gene>
<dbReference type="EMBL" id="OY288114">
    <property type="protein sequence ID" value="CAJ0876615.1"/>
    <property type="molecule type" value="Genomic_DNA"/>
</dbReference>
<sequence>MSRGIQRRIEKLELAPPRALAVSRMTDAELEACIKDAVVSDIKASGSFEAFCKEMEKEGEIGAEAIAVAIKYRDEFGW</sequence>
<accession>A0AA48M0S4</accession>
<reference evidence="1" key="1">
    <citation type="submission" date="2023-07" db="EMBL/GenBank/DDBJ databases">
        <authorList>
            <person name="Pelsma A.J. K."/>
        </authorList>
    </citation>
    <scope>NUCLEOTIDE SEQUENCE</scope>
</reference>
<organism evidence="1">
    <name type="scientific">freshwater sediment metagenome</name>
    <dbReference type="NCBI Taxonomy" id="556182"/>
    <lineage>
        <taxon>unclassified sequences</taxon>
        <taxon>metagenomes</taxon>
        <taxon>ecological metagenomes</taxon>
    </lineage>
</organism>
<dbReference type="AlphaFoldDB" id="A0AA48M0S4"/>
<protein>
    <submittedName>
        <fullName evidence="1">Uncharacterized protein</fullName>
    </submittedName>
</protein>
<name>A0AA48M0S4_9ZZZZ</name>
<proteinExistence type="predicted"/>
<evidence type="ECO:0000313" key="1">
    <source>
        <dbReference type="EMBL" id="CAJ0876615.1"/>
    </source>
</evidence>